<dbReference type="AlphaFoldDB" id="A0A9D9NDV5"/>
<reference evidence="1" key="1">
    <citation type="submission" date="2020-10" db="EMBL/GenBank/DDBJ databases">
        <authorList>
            <person name="Gilroy R."/>
        </authorList>
    </citation>
    <scope>NUCLEOTIDE SEQUENCE</scope>
    <source>
        <strain evidence="1">14700</strain>
    </source>
</reference>
<protein>
    <submittedName>
        <fullName evidence="1">Uncharacterized protein</fullName>
    </submittedName>
</protein>
<name>A0A9D9NDV5_9SPIO</name>
<sequence>MVSDSLSNLSTYYSLDEELRKLSSYDGEVLPSFYGFRREKDRSVIFTVERGTAIASTSWRETPESMEPISALRVATGSFVLFLPGEPFIVKAEDENTEITMRILGGRDAS</sequence>
<comment type="caution">
    <text evidence="1">The sequence shown here is derived from an EMBL/GenBank/DDBJ whole genome shotgun (WGS) entry which is preliminary data.</text>
</comment>
<reference evidence="1" key="2">
    <citation type="journal article" date="2021" name="PeerJ">
        <title>Extensive microbial diversity within the chicken gut microbiome revealed by metagenomics and culture.</title>
        <authorList>
            <person name="Gilroy R."/>
            <person name="Ravi A."/>
            <person name="Getino M."/>
            <person name="Pursley I."/>
            <person name="Horton D.L."/>
            <person name="Alikhan N.F."/>
            <person name="Baker D."/>
            <person name="Gharbi K."/>
            <person name="Hall N."/>
            <person name="Watson M."/>
            <person name="Adriaenssens E.M."/>
            <person name="Foster-Nyarko E."/>
            <person name="Jarju S."/>
            <person name="Secka A."/>
            <person name="Antonio M."/>
            <person name="Oren A."/>
            <person name="Chaudhuri R.R."/>
            <person name="La Ragione R."/>
            <person name="Hildebrand F."/>
            <person name="Pallen M.J."/>
        </authorList>
    </citation>
    <scope>NUCLEOTIDE SEQUENCE</scope>
    <source>
        <strain evidence="1">14700</strain>
    </source>
</reference>
<dbReference type="Proteomes" id="UP000810292">
    <property type="component" value="Unassembled WGS sequence"/>
</dbReference>
<accession>A0A9D9NDV5</accession>
<organism evidence="1 2">
    <name type="scientific">Candidatus Ornithospirochaeta stercoravium</name>
    <dbReference type="NCBI Taxonomy" id="2840897"/>
    <lineage>
        <taxon>Bacteria</taxon>
        <taxon>Pseudomonadati</taxon>
        <taxon>Spirochaetota</taxon>
        <taxon>Spirochaetia</taxon>
        <taxon>Spirochaetales</taxon>
        <taxon>Spirochaetaceae</taxon>
        <taxon>Spirochaetaceae incertae sedis</taxon>
        <taxon>Candidatus Ornithospirochaeta</taxon>
    </lineage>
</organism>
<evidence type="ECO:0000313" key="2">
    <source>
        <dbReference type="Proteomes" id="UP000810292"/>
    </source>
</evidence>
<evidence type="ECO:0000313" key="1">
    <source>
        <dbReference type="EMBL" id="MBO8469565.1"/>
    </source>
</evidence>
<dbReference type="EMBL" id="JADIMF010000118">
    <property type="protein sequence ID" value="MBO8469565.1"/>
    <property type="molecule type" value="Genomic_DNA"/>
</dbReference>
<proteinExistence type="predicted"/>
<gene>
    <name evidence="1" type="ORF">IAA72_07260</name>
</gene>